<evidence type="ECO:0000256" key="1">
    <source>
        <dbReference type="SAM" id="Phobius"/>
    </source>
</evidence>
<evidence type="ECO:0000313" key="3">
    <source>
        <dbReference type="EMBL" id="PZM97234.1"/>
    </source>
</evidence>
<evidence type="ECO:0000313" key="4">
    <source>
        <dbReference type="Proteomes" id="UP000249324"/>
    </source>
</evidence>
<keyword evidence="1" id="KW-0812">Transmembrane</keyword>
<dbReference type="Proteomes" id="UP000249324">
    <property type="component" value="Unassembled WGS sequence"/>
</dbReference>
<dbReference type="EMBL" id="QGUI02000158">
    <property type="protein sequence ID" value="MFO7193034.1"/>
    <property type="molecule type" value="Genomic_DNA"/>
</dbReference>
<name>A0A2W4JDK9_9PSEU</name>
<keyword evidence="1" id="KW-1133">Transmembrane helix</keyword>
<reference evidence="3" key="2">
    <citation type="submission" date="2018-05" db="EMBL/GenBank/DDBJ databases">
        <authorList>
            <person name="Lanie J.A."/>
            <person name="Ng W.-L."/>
            <person name="Kazmierczak K.M."/>
            <person name="Andrzejewski T.M."/>
            <person name="Davidsen T.M."/>
            <person name="Wayne K.J."/>
            <person name="Tettelin H."/>
            <person name="Glass J.I."/>
            <person name="Rusch D."/>
            <person name="Podicherti R."/>
            <person name="Tsui H.-C.T."/>
            <person name="Winkler M.E."/>
        </authorList>
    </citation>
    <scope>NUCLEOTIDE SEQUENCE</scope>
    <source>
        <strain evidence="3">ZC4RG45</strain>
    </source>
</reference>
<sequence>MWRKVLAGVLTALGGLSMAVLLVAVESIEARDPDRVPLVIVLVVLGLVPAGMLLAGWALMRRASRPPEPTIGWMPAGQAWLPQHMWRELPDVLARPRRHRPRPMPAIGVPPDEGLRKLWAVRAEIGYDRRRPLGWLPVTGWLGMMALMPLGVFLVAVTVITVDDYQRGKDIGVNLLLVDWLACLVVASWLAFVRPLVRHVRLVRLELRLTEAMRGRPDAGAPLPAGLAGRVTDPATGMEGYYHPQLGQVRSAAGV</sequence>
<reference evidence="2" key="4">
    <citation type="submission" date="2023-08" db="EMBL/GenBank/DDBJ databases">
        <authorList>
            <person name="Guima S.E.S."/>
            <person name="Martins L.F."/>
            <person name="Silva A.M."/>
            <person name="Setubal J.C."/>
        </authorList>
    </citation>
    <scope>NUCLEOTIDE SEQUENCE</scope>
    <source>
        <strain evidence="2">ZC4RG45</strain>
    </source>
</reference>
<accession>A0A2W4JDK9</accession>
<reference evidence="2 4" key="3">
    <citation type="journal article" date="2021" name="BMC Genomics">
        <title>Genome-resolved metagenome and metatranscriptome analyses of thermophilic composting reveal key bacterial players and their metabolic interactions.</title>
        <authorList>
            <person name="Braga L.P.P."/>
            <person name="Pereira R.V."/>
            <person name="Martins L.F."/>
            <person name="Moura L.M.S."/>
            <person name="Sanchez F.B."/>
            <person name="Patane J.S.L."/>
            <person name="da Silva A.M."/>
            <person name="Setubal J.C."/>
        </authorList>
    </citation>
    <scope>NUCLEOTIDE SEQUENCE [LARGE SCALE GENOMIC DNA]</scope>
    <source>
        <strain evidence="2">ZC4RG45</strain>
    </source>
</reference>
<dbReference type="EMBL" id="QGUI01000325">
    <property type="protein sequence ID" value="PZM97234.1"/>
    <property type="molecule type" value="Genomic_DNA"/>
</dbReference>
<gene>
    <name evidence="2" type="ORF">DIU77_012395</name>
    <name evidence="3" type="ORF">DIU77_09580</name>
</gene>
<feature type="transmembrane region" description="Helical" evidence="1">
    <location>
        <begin position="40"/>
        <end position="60"/>
    </location>
</feature>
<dbReference type="AlphaFoldDB" id="A0A2W4JDK9"/>
<feature type="transmembrane region" description="Helical" evidence="1">
    <location>
        <begin position="138"/>
        <end position="159"/>
    </location>
</feature>
<comment type="caution">
    <text evidence="3">The sequence shown here is derived from an EMBL/GenBank/DDBJ whole genome shotgun (WGS) entry which is preliminary data.</text>
</comment>
<proteinExistence type="predicted"/>
<evidence type="ECO:0000313" key="2">
    <source>
        <dbReference type="EMBL" id="MFO7193034.1"/>
    </source>
</evidence>
<keyword evidence="1" id="KW-0472">Membrane</keyword>
<protein>
    <submittedName>
        <fullName evidence="3">Uncharacterized protein</fullName>
    </submittedName>
</protein>
<reference evidence="2" key="1">
    <citation type="submission" date="2018-05" db="EMBL/GenBank/DDBJ databases">
        <authorList>
            <person name="Moura L."/>
            <person name="Setubal J.C."/>
        </authorList>
    </citation>
    <scope>NUCLEOTIDE SEQUENCE</scope>
    <source>
        <strain evidence="2">ZC4RG45</strain>
    </source>
</reference>
<organism evidence="3">
    <name type="scientific">Thermocrispum agreste</name>
    <dbReference type="NCBI Taxonomy" id="37925"/>
    <lineage>
        <taxon>Bacteria</taxon>
        <taxon>Bacillati</taxon>
        <taxon>Actinomycetota</taxon>
        <taxon>Actinomycetes</taxon>
        <taxon>Pseudonocardiales</taxon>
        <taxon>Pseudonocardiaceae</taxon>
        <taxon>Thermocrispum</taxon>
    </lineage>
</organism>
<feature type="transmembrane region" description="Helical" evidence="1">
    <location>
        <begin position="171"/>
        <end position="192"/>
    </location>
</feature>